<evidence type="ECO:0000313" key="2">
    <source>
        <dbReference type="Proteomes" id="UP000640725"/>
    </source>
</evidence>
<proteinExistence type="predicted"/>
<name>A0ABR9UCP3_9CYAN</name>
<sequence length="234" mass="27651">MRKLAIFVEGQTEQIFVREFLKSFASQHSIRIEEAVIGGKKKIRTVTLIKNEPPNPETEFYILIYDSGQDNSVNSDMRDQRSSLTQNGYEKIIGLRDLYPKNISEKATLERSFQYTLRNQTGIPIHLIFAVMEFEAWFLAEWKHFQKIDKCLTPNYIKQEFGFNPEIDNMENRSHPAEDLDLIYQRVGRCYDKTKAQVEEIVSYLDFDFIRLDVVNRVEQLKLFIKEINTFFEL</sequence>
<dbReference type="EMBL" id="JADEWU010000028">
    <property type="protein sequence ID" value="MBE9144243.1"/>
    <property type="molecule type" value="Genomic_DNA"/>
</dbReference>
<accession>A0ABR9UCP3</accession>
<keyword evidence="2" id="KW-1185">Reference proteome</keyword>
<dbReference type="Pfam" id="PF14103">
    <property type="entry name" value="DUF4276"/>
    <property type="match status" value="1"/>
</dbReference>
<gene>
    <name evidence="1" type="ORF">IQ236_13590</name>
</gene>
<dbReference type="RefSeq" id="WP_193869754.1">
    <property type="nucleotide sequence ID" value="NZ_JADEWU010000028.1"/>
</dbReference>
<dbReference type="InterPro" id="IPR025455">
    <property type="entry name" value="DUF4276"/>
</dbReference>
<organism evidence="1 2">
    <name type="scientific">Planktothrix mougeotii LEGE 06226</name>
    <dbReference type="NCBI Taxonomy" id="1828728"/>
    <lineage>
        <taxon>Bacteria</taxon>
        <taxon>Bacillati</taxon>
        <taxon>Cyanobacteriota</taxon>
        <taxon>Cyanophyceae</taxon>
        <taxon>Oscillatoriophycideae</taxon>
        <taxon>Oscillatoriales</taxon>
        <taxon>Microcoleaceae</taxon>
        <taxon>Planktothrix</taxon>
    </lineage>
</organism>
<protein>
    <submittedName>
        <fullName evidence="1">DUF4276 family protein</fullName>
    </submittedName>
</protein>
<dbReference type="Proteomes" id="UP000640725">
    <property type="component" value="Unassembled WGS sequence"/>
</dbReference>
<evidence type="ECO:0000313" key="1">
    <source>
        <dbReference type="EMBL" id="MBE9144243.1"/>
    </source>
</evidence>
<comment type="caution">
    <text evidence="1">The sequence shown here is derived from an EMBL/GenBank/DDBJ whole genome shotgun (WGS) entry which is preliminary data.</text>
</comment>
<reference evidence="1 2" key="1">
    <citation type="submission" date="2020-10" db="EMBL/GenBank/DDBJ databases">
        <authorList>
            <person name="Castelo-Branco R."/>
            <person name="Eusebio N."/>
            <person name="Adriana R."/>
            <person name="Vieira A."/>
            <person name="Brugerolle De Fraissinette N."/>
            <person name="Rezende De Castro R."/>
            <person name="Schneider M.P."/>
            <person name="Vasconcelos V."/>
            <person name="Leao P.N."/>
        </authorList>
    </citation>
    <scope>NUCLEOTIDE SEQUENCE [LARGE SCALE GENOMIC DNA]</scope>
    <source>
        <strain evidence="1 2">LEGE 06226</strain>
    </source>
</reference>